<evidence type="ECO:0000313" key="4">
    <source>
        <dbReference type="Proteomes" id="UP000823892"/>
    </source>
</evidence>
<dbReference type="EMBL" id="DWUY01000298">
    <property type="protein sequence ID" value="HJD29978.1"/>
    <property type="molecule type" value="Genomic_DNA"/>
</dbReference>
<feature type="domain" description="CAAX prenyl protease 2/Lysostaphin resistance protein A-like" evidence="2">
    <location>
        <begin position="145"/>
        <end position="231"/>
    </location>
</feature>
<accession>A0A9D2QUQ0</accession>
<dbReference type="GO" id="GO:0008237">
    <property type="term" value="F:metallopeptidase activity"/>
    <property type="evidence" value="ECO:0007669"/>
    <property type="project" value="UniProtKB-KW"/>
</dbReference>
<dbReference type="GO" id="GO:0080120">
    <property type="term" value="P:CAAX-box protein maturation"/>
    <property type="evidence" value="ECO:0007669"/>
    <property type="project" value="UniProtKB-ARBA"/>
</dbReference>
<dbReference type="InterPro" id="IPR003675">
    <property type="entry name" value="Rce1/LyrA-like_dom"/>
</dbReference>
<keyword evidence="3" id="KW-0645">Protease</keyword>
<keyword evidence="3" id="KW-0378">Hydrolase</keyword>
<gene>
    <name evidence="3" type="ORF">H9914_13455</name>
</gene>
<reference evidence="3" key="2">
    <citation type="submission" date="2021-04" db="EMBL/GenBank/DDBJ databases">
        <authorList>
            <person name="Gilroy R."/>
        </authorList>
    </citation>
    <scope>NUCLEOTIDE SEQUENCE</scope>
    <source>
        <strain evidence="3">ChiBcec6-4105</strain>
    </source>
</reference>
<evidence type="ECO:0000313" key="3">
    <source>
        <dbReference type="EMBL" id="HJD29978.1"/>
    </source>
</evidence>
<dbReference type="AlphaFoldDB" id="A0A9D2QUQ0"/>
<reference evidence="3" key="1">
    <citation type="journal article" date="2021" name="PeerJ">
        <title>Extensive microbial diversity within the chicken gut microbiome revealed by metagenomics and culture.</title>
        <authorList>
            <person name="Gilroy R."/>
            <person name="Ravi A."/>
            <person name="Getino M."/>
            <person name="Pursley I."/>
            <person name="Horton D.L."/>
            <person name="Alikhan N.F."/>
            <person name="Baker D."/>
            <person name="Gharbi K."/>
            <person name="Hall N."/>
            <person name="Watson M."/>
            <person name="Adriaenssens E.M."/>
            <person name="Foster-Nyarko E."/>
            <person name="Jarju S."/>
            <person name="Secka A."/>
            <person name="Antonio M."/>
            <person name="Oren A."/>
            <person name="Chaudhuri R.R."/>
            <person name="La Ragione R."/>
            <person name="Hildebrand F."/>
            <person name="Pallen M.J."/>
        </authorList>
    </citation>
    <scope>NUCLEOTIDE SEQUENCE</scope>
    <source>
        <strain evidence="3">ChiBcec6-4105</strain>
    </source>
</reference>
<feature type="transmembrane region" description="Helical" evidence="1">
    <location>
        <begin position="59"/>
        <end position="78"/>
    </location>
</feature>
<evidence type="ECO:0000256" key="1">
    <source>
        <dbReference type="SAM" id="Phobius"/>
    </source>
</evidence>
<sequence length="239" mass="26025">MMGKGRTLGVSLLPALLWILIQCAVVLGFPPVTLGIGSILSLLGVDIGGFYGFLEKNGTYCIYILMDVFVLIPAVLWFRRFPVRGEKKEGRFFGISFRGILLLLLAGLCLQLISNLFLTLIFGIFPELMESYSQVLENLGMDSPTVLSLTYTVLVAPVTEELIFRGLTLRILEGAFPFWAANILQALYFGIIHGNLVQGGYAFLAGMVLGYLVKRNGTLAAGILCHFGVNLSGVLLGLL</sequence>
<keyword evidence="3" id="KW-0482">Metalloprotease</keyword>
<proteinExistence type="predicted"/>
<dbReference type="GO" id="GO:0004175">
    <property type="term" value="F:endopeptidase activity"/>
    <property type="evidence" value="ECO:0007669"/>
    <property type="project" value="UniProtKB-ARBA"/>
</dbReference>
<keyword evidence="1" id="KW-1133">Transmembrane helix</keyword>
<name>A0A9D2QUQ0_9FIRM</name>
<keyword evidence="1" id="KW-0472">Membrane</keyword>
<comment type="caution">
    <text evidence="3">The sequence shown here is derived from an EMBL/GenBank/DDBJ whole genome shotgun (WGS) entry which is preliminary data.</text>
</comment>
<protein>
    <submittedName>
        <fullName evidence="3">CPBP family intramembrane metalloprotease</fullName>
    </submittedName>
</protein>
<feature type="transmembrane region" description="Helical" evidence="1">
    <location>
        <begin position="217"/>
        <end position="238"/>
    </location>
</feature>
<evidence type="ECO:0000259" key="2">
    <source>
        <dbReference type="Pfam" id="PF02517"/>
    </source>
</evidence>
<dbReference type="PANTHER" id="PTHR36435">
    <property type="entry name" value="SLR1288 PROTEIN"/>
    <property type="match status" value="1"/>
</dbReference>
<feature type="transmembrane region" description="Helical" evidence="1">
    <location>
        <begin position="99"/>
        <end position="125"/>
    </location>
</feature>
<dbReference type="Pfam" id="PF02517">
    <property type="entry name" value="Rce1-like"/>
    <property type="match status" value="1"/>
</dbReference>
<dbReference type="PANTHER" id="PTHR36435:SF1">
    <property type="entry name" value="CAAX AMINO TERMINAL PROTEASE FAMILY PROTEIN"/>
    <property type="match status" value="1"/>
</dbReference>
<keyword evidence="1" id="KW-0812">Transmembrane</keyword>
<dbReference type="InterPro" id="IPR052710">
    <property type="entry name" value="CAAX_protease"/>
</dbReference>
<organism evidence="3 4">
    <name type="scientific">Candidatus Blautia avicola</name>
    <dbReference type="NCBI Taxonomy" id="2838483"/>
    <lineage>
        <taxon>Bacteria</taxon>
        <taxon>Bacillati</taxon>
        <taxon>Bacillota</taxon>
        <taxon>Clostridia</taxon>
        <taxon>Lachnospirales</taxon>
        <taxon>Lachnospiraceae</taxon>
        <taxon>Blautia</taxon>
    </lineage>
</organism>
<dbReference type="Proteomes" id="UP000823892">
    <property type="component" value="Unassembled WGS sequence"/>
</dbReference>